<comment type="cofactor">
    <cofactor evidence="1">
        <name>Zn(2+)</name>
        <dbReference type="ChEBI" id="CHEBI:29105"/>
    </cofactor>
</comment>
<evidence type="ECO:0000256" key="4">
    <source>
        <dbReference type="ARBA" id="ARBA00022670"/>
    </source>
</evidence>
<keyword evidence="9 12" id="KW-1133">Transmembrane helix</keyword>
<evidence type="ECO:0000256" key="7">
    <source>
        <dbReference type="ARBA" id="ARBA00022801"/>
    </source>
</evidence>
<organism evidence="14 15">
    <name type="scientific">Nibricoccus aquaticus</name>
    <dbReference type="NCBI Taxonomy" id="2576891"/>
    <lineage>
        <taxon>Bacteria</taxon>
        <taxon>Pseudomonadati</taxon>
        <taxon>Verrucomicrobiota</taxon>
        <taxon>Opitutia</taxon>
        <taxon>Opitutales</taxon>
        <taxon>Opitutaceae</taxon>
        <taxon>Nibricoccus</taxon>
    </lineage>
</organism>
<evidence type="ECO:0000256" key="10">
    <source>
        <dbReference type="ARBA" id="ARBA00023049"/>
    </source>
</evidence>
<protein>
    <recommendedName>
        <fullName evidence="13">Peptidase M50 domain-containing protein</fullName>
    </recommendedName>
</protein>
<keyword evidence="10" id="KW-0482">Metalloprotease</keyword>
<dbReference type="EMBL" id="CP023344">
    <property type="protein sequence ID" value="ATC62571.1"/>
    <property type="molecule type" value="Genomic_DNA"/>
</dbReference>
<evidence type="ECO:0000256" key="3">
    <source>
        <dbReference type="ARBA" id="ARBA00007931"/>
    </source>
</evidence>
<dbReference type="InterPro" id="IPR008915">
    <property type="entry name" value="Peptidase_M50"/>
</dbReference>
<feature type="transmembrane region" description="Helical" evidence="12">
    <location>
        <begin position="212"/>
        <end position="229"/>
    </location>
</feature>
<dbReference type="GO" id="GO:0016020">
    <property type="term" value="C:membrane"/>
    <property type="evidence" value="ECO:0007669"/>
    <property type="project" value="UniProtKB-SubCell"/>
</dbReference>
<feature type="domain" description="Peptidase M50" evidence="13">
    <location>
        <begin position="137"/>
        <end position="195"/>
    </location>
</feature>
<dbReference type="GO" id="GO:0006508">
    <property type="term" value="P:proteolysis"/>
    <property type="evidence" value="ECO:0007669"/>
    <property type="project" value="UniProtKB-KW"/>
</dbReference>
<evidence type="ECO:0000256" key="6">
    <source>
        <dbReference type="ARBA" id="ARBA00022723"/>
    </source>
</evidence>
<evidence type="ECO:0000256" key="1">
    <source>
        <dbReference type="ARBA" id="ARBA00001947"/>
    </source>
</evidence>
<evidence type="ECO:0000256" key="5">
    <source>
        <dbReference type="ARBA" id="ARBA00022692"/>
    </source>
</evidence>
<evidence type="ECO:0000256" key="2">
    <source>
        <dbReference type="ARBA" id="ARBA00004141"/>
    </source>
</evidence>
<keyword evidence="6" id="KW-0479">Metal-binding</keyword>
<dbReference type="Pfam" id="PF02163">
    <property type="entry name" value="Peptidase_M50"/>
    <property type="match status" value="2"/>
</dbReference>
<gene>
    <name evidence="14" type="ORF">CMV30_00480</name>
</gene>
<accession>A0A290QE05</accession>
<evidence type="ECO:0000256" key="8">
    <source>
        <dbReference type="ARBA" id="ARBA00022833"/>
    </source>
</evidence>
<feature type="transmembrane region" description="Helical" evidence="12">
    <location>
        <begin position="102"/>
        <end position="122"/>
    </location>
</feature>
<feature type="transmembrane region" description="Helical" evidence="12">
    <location>
        <begin position="12"/>
        <end position="31"/>
    </location>
</feature>
<feature type="transmembrane region" description="Helical" evidence="12">
    <location>
        <begin position="183"/>
        <end position="206"/>
    </location>
</feature>
<dbReference type="OrthoDB" id="9800627at2"/>
<keyword evidence="8" id="KW-0862">Zinc</keyword>
<dbReference type="RefSeq" id="WP_096054206.1">
    <property type="nucleotide sequence ID" value="NZ_CP023344.1"/>
</dbReference>
<proteinExistence type="inferred from homology"/>
<dbReference type="PANTHER" id="PTHR39188:SF3">
    <property type="entry name" value="STAGE IV SPORULATION PROTEIN FB"/>
    <property type="match status" value="1"/>
</dbReference>
<evidence type="ECO:0000256" key="12">
    <source>
        <dbReference type="SAM" id="Phobius"/>
    </source>
</evidence>
<evidence type="ECO:0000313" key="15">
    <source>
        <dbReference type="Proteomes" id="UP000217265"/>
    </source>
</evidence>
<dbReference type="PANTHER" id="PTHR39188">
    <property type="entry name" value="MEMBRANE-ASSOCIATED ZINC METALLOPROTEASE M50B"/>
    <property type="match status" value="1"/>
</dbReference>
<comment type="subcellular location">
    <subcellularLocation>
        <location evidence="2">Membrane</location>
        <topology evidence="2">Multi-pass membrane protein</topology>
    </subcellularLocation>
</comment>
<evidence type="ECO:0000256" key="9">
    <source>
        <dbReference type="ARBA" id="ARBA00022989"/>
    </source>
</evidence>
<name>A0A290QE05_9BACT</name>
<dbReference type="Proteomes" id="UP000217265">
    <property type="component" value="Chromosome"/>
</dbReference>
<dbReference type="AlphaFoldDB" id="A0A290QE05"/>
<keyword evidence="11 12" id="KW-0472">Membrane</keyword>
<dbReference type="GO" id="GO:0046872">
    <property type="term" value="F:metal ion binding"/>
    <property type="evidence" value="ECO:0007669"/>
    <property type="project" value="UniProtKB-KW"/>
</dbReference>
<feature type="transmembrane region" description="Helical" evidence="12">
    <location>
        <begin position="51"/>
        <end position="70"/>
    </location>
</feature>
<evidence type="ECO:0000259" key="13">
    <source>
        <dbReference type="Pfam" id="PF02163"/>
    </source>
</evidence>
<reference evidence="14 15" key="1">
    <citation type="submission" date="2017-09" db="EMBL/GenBank/DDBJ databases">
        <title>Complete genome sequence of Verrucomicrobial strain HZ-65, isolated from freshwater.</title>
        <authorList>
            <person name="Choi A."/>
        </authorList>
    </citation>
    <scope>NUCLEOTIDE SEQUENCE [LARGE SCALE GENOMIC DNA]</scope>
    <source>
        <strain evidence="14 15">HZ-65</strain>
    </source>
</reference>
<dbReference type="GO" id="GO:0008237">
    <property type="term" value="F:metallopeptidase activity"/>
    <property type="evidence" value="ECO:0007669"/>
    <property type="project" value="UniProtKB-KW"/>
</dbReference>
<comment type="similarity">
    <text evidence="3">Belongs to the peptidase M50B family.</text>
</comment>
<feature type="transmembrane region" description="Helical" evidence="12">
    <location>
        <begin position="142"/>
        <end position="162"/>
    </location>
</feature>
<keyword evidence="4" id="KW-0645">Protease</keyword>
<sequence length="243" mass="27444">MPDWSISLFRIARIRLAVHVTFFLLLGYIAWEGWHASPEARWLGLTWSVTYTLLAFACVVLHELGHAFAARRFGINVSRILLLPIGGMAEFDRIPREPRQEIIIALAGPAVNFLLINLLLLLVTLPATMDEFLSFDLTFESLARHLLFMNAAMGCFNLVPVFPMDGGRVLRALLAKRFPYPLATFWAATVGKLFALAAIGFALTTMIITRNWVQGTLLATLFAFIFWAGENEYRHVKAEERFN</sequence>
<keyword evidence="5 12" id="KW-0812">Transmembrane</keyword>
<keyword evidence="15" id="KW-1185">Reference proteome</keyword>
<keyword evidence="7" id="KW-0378">Hydrolase</keyword>
<dbReference type="KEGG" id="vbh:CMV30_00480"/>
<feature type="domain" description="Peptidase M50" evidence="13">
    <location>
        <begin position="55"/>
        <end position="123"/>
    </location>
</feature>
<evidence type="ECO:0000313" key="14">
    <source>
        <dbReference type="EMBL" id="ATC62571.1"/>
    </source>
</evidence>
<evidence type="ECO:0000256" key="11">
    <source>
        <dbReference type="ARBA" id="ARBA00023136"/>
    </source>
</evidence>